<evidence type="ECO:0000256" key="3">
    <source>
        <dbReference type="ARBA" id="ARBA00023237"/>
    </source>
</evidence>
<dbReference type="GO" id="GO:0009279">
    <property type="term" value="C:cell outer membrane"/>
    <property type="evidence" value="ECO:0007669"/>
    <property type="project" value="UniProtKB-SubCell"/>
</dbReference>
<keyword evidence="6" id="KW-0732">Signal</keyword>
<keyword evidence="4" id="KW-0798">TonB box</keyword>
<evidence type="ECO:0000256" key="6">
    <source>
        <dbReference type="SAM" id="SignalP"/>
    </source>
</evidence>
<accession>A0A4R6FC32</accession>
<evidence type="ECO:0000256" key="5">
    <source>
        <dbReference type="SAM" id="MobiDB-lite"/>
    </source>
</evidence>
<dbReference type="InterPro" id="IPR037066">
    <property type="entry name" value="Plug_dom_sf"/>
</dbReference>
<proteinExistence type="inferred from homology"/>
<comment type="caution">
    <text evidence="9">The sequence shown here is derived from an EMBL/GenBank/DDBJ whole genome shotgun (WGS) entry which is preliminary data.</text>
</comment>
<feature type="region of interest" description="Disordered" evidence="5">
    <location>
        <begin position="36"/>
        <end position="94"/>
    </location>
</feature>
<dbReference type="Proteomes" id="UP000295493">
    <property type="component" value="Unassembled WGS sequence"/>
</dbReference>
<evidence type="ECO:0000259" key="7">
    <source>
        <dbReference type="Pfam" id="PF00593"/>
    </source>
</evidence>
<sequence>MQAFRQLSARQLTMTTSAFALALGCALPAAAQTVPVEPTPQTAPETDRNIAPSSAAVEPKKPSQTVDGTSKTDGETADGQTVSASSGQGSEDPTDILVVGTRASLQSAIARKRNAGTVVDSIVADDIASFPDKNVGDSLARITGVQLSRDFGEGTQVSIRGVEPDLNRVEINGVSQVSATGGRAGDFRELATELVKSIDVYKGYQVDLTEGGIGGTVSIETRKPLELKKALGSVVLSEQYLETMKDWRPRGTIVLGSPHFLIDGLGVLLNVTYDDKTTRQDYASNTNYKLLADFDRSDQKTVANPDYADYATFDSCSALTSASAKLGCQTQFFDWVPTVPRYRNWIRRDKRLSGDFSVQYEAANNFRVYAEAQINNRNQRLNDTNYSLDMGRYQRFQLDDPTVPRVAEGTSTVDANHVVTSFTTALDSINIGTAANPVYSGSSNILGVQRRDFSYDQKSKYLQTGFEWNLDRVHVKGLASYAKADTTQETNLISLSTGIAGVTVDRRNPQGVPVFIYPSTIDPADPSIYTDYNRPGNAGQAGPTLQYRPGQQSNTEKQLKIDVDVDVDRGLLKSIKYGGQFRWQNYISYAGGGSRLLSAPGVTPLQYQSSANVSFNTQIVDAATVPQRRDGNTFYLTRDEYASLINSLGTTTSGQPLFSGISGVPGDIPGRIAYANFDPKVLGQYFDLSGFDQDLVRSADGLPQIPQYKIDETIASGYVMGNIETHVFGMRLTGNGGLRYTFTRDDGTGTNVSRVTRFKTTGSGTETVVVAAQELSLQNSYYDVLPAFNAALEFTPNLVLRANWAKNLARPRPTDLVPNINCLDDATIVGSDDTCSAGNPDLKPYRADQWELNLAWYPNPDTLVSLGYYKKYESSFVVSNVTRSGVDLFGDGVLYTVRQPVNGFGALLDGIEFSAQTVFSFLPSPFDGFGASGNVTWARAIRTNLTNSATGEPLDEYPGLSKWTFNASVFYDKGFLNARLSYNYRSDWLVVVADSNNGNLPIYRQAEGYLDGKVTFRFPKYHTSLFVEGQNLNKEYSRTYVKGIGTSDVYYPGRRFFAGVQFKF</sequence>
<protein>
    <submittedName>
        <fullName evidence="9">TonB-dependent receptor</fullName>
    </submittedName>
</protein>
<comment type="similarity">
    <text evidence="4">Belongs to the TonB-dependent receptor family.</text>
</comment>
<dbReference type="Gene3D" id="2.170.130.10">
    <property type="entry name" value="TonB-dependent receptor, plug domain"/>
    <property type="match status" value="1"/>
</dbReference>
<gene>
    <name evidence="9" type="ORF">EV664_11650</name>
</gene>
<evidence type="ECO:0000256" key="2">
    <source>
        <dbReference type="ARBA" id="ARBA00023136"/>
    </source>
</evidence>
<name>A0A4R6FC32_9SPHN</name>
<feature type="compositionally biased region" description="Polar residues" evidence="5">
    <location>
        <begin position="78"/>
        <end position="91"/>
    </location>
</feature>
<evidence type="ECO:0000313" key="10">
    <source>
        <dbReference type="Proteomes" id="UP000295493"/>
    </source>
</evidence>
<dbReference type="PANTHER" id="PTHR40980">
    <property type="entry name" value="PLUG DOMAIN-CONTAINING PROTEIN"/>
    <property type="match status" value="1"/>
</dbReference>
<dbReference type="Gene3D" id="2.40.170.20">
    <property type="entry name" value="TonB-dependent receptor, beta-barrel domain"/>
    <property type="match status" value="1"/>
</dbReference>
<keyword evidence="10" id="KW-1185">Reference proteome</keyword>
<dbReference type="NCBIfam" id="TIGR01782">
    <property type="entry name" value="TonB-Xanth-Caul"/>
    <property type="match status" value="1"/>
</dbReference>
<dbReference type="PANTHER" id="PTHR40980:SF3">
    <property type="entry name" value="TONB-DEPENDENT RECEPTOR-LIKE BETA-BARREL DOMAIN-CONTAINING PROTEIN"/>
    <property type="match status" value="1"/>
</dbReference>
<organism evidence="9 10">
    <name type="scientific">Stakelama pacifica</name>
    <dbReference type="NCBI Taxonomy" id="517720"/>
    <lineage>
        <taxon>Bacteria</taxon>
        <taxon>Pseudomonadati</taxon>
        <taxon>Pseudomonadota</taxon>
        <taxon>Alphaproteobacteria</taxon>
        <taxon>Sphingomonadales</taxon>
        <taxon>Sphingomonadaceae</taxon>
        <taxon>Stakelama</taxon>
    </lineage>
</organism>
<keyword evidence="3" id="KW-0998">Cell outer membrane</keyword>
<dbReference type="EMBL" id="SNWD01000016">
    <property type="protein sequence ID" value="TDN78607.1"/>
    <property type="molecule type" value="Genomic_DNA"/>
</dbReference>
<evidence type="ECO:0000256" key="1">
    <source>
        <dbReference type="ARBA" id="ARBA00004442"/>
    </source>
</evidence>
<comment type="subcellular location">
    <subcellularLocation>
        <location evidence="1 4">Cell outer membrane</location>
    </subcellularLocation>
</comment>
<dbReference type="InterPro" id="IPR000531">
    <property type="entry name" value="Beta-barrel_TonB"/>
</dbReference>
<dbReference type="Pfam" id="PF00593">
    <property type="entry name" value="TonB_dep_Rec_b-barrel"/>
    <property type="match status" value="1"/>
</dbReference>
<dbReference type="PROSITE" id="PS51257">
    <property type="entry name" value="PROKAR_LIPOPROTEIN"/>
    <property type="match status" value="1"/>
</dbReference>
<feature type="chain" id="PRO_5020299361" evidence="6">
    <location>
        <begin position="32"/>
        <end position="1064"/>
    </location>
</feature>
<keyword evidence="9" id="KW-0675">Receptor</keyword>
<dbReference type="SUPFAM" id="SSF56935">
    <property type="entry name" value="Porins"/>
    <property type="match status" value="1"/>
</dbReference>
<dbReference type="RefSeq" id="WP_229668333.1">
    <property type="nucleotide sequence ID" value="NZ_BMLU01000015.1"/>
</dbReference>
<feature type="compositionally biased region" description="Polar residues" evidence="5">
    <location>
        <begin position="62"/>
        <end position="71"/>
    </location>
</feature>
<dbReference type="InterPro" id="IPR036942">
    <property type="entry name" value="Beta-barrel_TonB_sf"/>
</dbReference>
<dbReference type="AlphaFoldDB" id="A0A4R6FC32"/>
<evidence type="ECO:0000313" key="9">
    <source>
        <dbReference type="EMBL" id="TDN78607.1"/>
    </source>
</evidence>
<keyword evidence="2 4" id="KW-0472">Membrane</keyword>
<feature type="domain" description="TonB-dependent receptor plug" evidence="8">
    <location>
        <begin position="112"/>
        <end position="216"/>
    </location>
</feature>
<evidence type="ECO:0000259" key="8">
    <source>
        <dbReference type="Pfam" id="PF07715"/>
    </source>
</evidence>
<dbReference type="Pfam" id="PF07715">
    <property type="entry name" value="Plug"/>
    <property type="match status" value="1"/>
</dbReference>
<evidence type="ECO:0000256" key="4">
    <source>
        <dbReference type="RuleBase" id="RU003357"/>
    </source>
</evidence>
<reference evidence="9 10" key="1">
    <citation type="submission" date="2019-03" db="EMBL/GenBank/DDBJ databases">
        <title>Genomic Encyclopedia of Type Strains, Phase IV (KMG-IV): sequencing the most valuable type-strain genomes for metagenomic binning, comparative biology and taxonomic classification.</title>
        <authorList>
            <person name="Goeker M."/>
        </authorList>
    </citation>
    <scope>NUCLEOTIDE SEQUENCE [LARGE SCALE GENOMIC DNA]</scope>
    <source>
        <strain evidence="9 10">DSM 25059</strain>
    </source>
</reference>
<feature type="signal peptide" evidence="6">
    <location>
        <begin position="1"/>
        <end position="31"/>
    </location>
</feature>
<dbReference type="InterPro" id="IPR010104">
    <property type="entry name" value="TonB_rcpt_bac"/>
</dbReference>
<dbReference type="InterPro" id="IPR012910">
    <property type="entry name" value="Plug_dom"/>
</dbReference>
<feature type="domain" description="TonB-dependent receptor-like beta-barrel" evidence="7">
    <location>
        <begin position="524"/>
        <end position="1032"/>
    </location>
</feature>